<dbReference type="OrthoDB" id="9897719at2"/>
<dbReference type="HOGENOM" id="CLU_2939531_0_0_3"/>
<dbReference type="RefSeq" id="WP_015193793.1">
    <property type="nucleotide sequence ID" value="NC_019748.1"/>
</dbReference>
<keyword evidence="2" id="KW-1185">Reference proteome</keyword>
<evidence type="ECO:0000313" key="2">
    <source>
        <dbReference type="Proteomes" id="UP000010473"/>
    </source>
</evidence>
<protein>
    <submittedName>
        <fullName evidence="1">Uncharacterized protein</fullName>
    </submittedName>
</protein>
<evidence type="ECO:0000313" key="1">
    <source>
        <dbReference type="EMBL" id="AFZ36125.1"/>
    </source>
</evidence>
<gene>
    <name evidence="1" type="ordered locus">Sta7437_2594</name>
</gene>
<dbReference type="Proteomes" id="UP000010473">
    <property type="component" value="Chromosome"/>
</dbReference>
<organism evidence="1 2">
    <name type="scientific">Stanieria cyanosphaera (strain ATCC 29371 / PCC 7437)</name>
    <dbReference type="NCBI Taxonomy" id="111780"/>
    <lineage>
        <taxon>Bacteria</taxon>
        <taxon>Bacillati</taxon>
        <taxon>Cyanobacteriota</taxon>
        <taxon>Cyanophyceae</taxon>
        <taxon>Pleurocapsales</taxon>
        <taxon>Dermocarpellaceae</taxon>
        <taxon>Stanieria</taxon>
    </lineage>
</organism>
<dbReference type="KEGG" id="scs:Sta7437_2594"/>
<proteinExistence type="predicted"/>
<name>K9XU51_STAC7</name>
<accession>K9XU51</accession>
<dbReference type="AlphaFoldDB" id="K9XU51"/>
<dbReference type="EMBL" id="CP003653">
    <property type="protein sequence ID" value="AFZ36125.1"/>
    <property type="molecule type" value="Genomic_DNA"/>
</dbReference>
<reference evidence="2" key="1">
    <citation type="journal article" date="2013" name="Proc. Natl. Acad. Sci. U.S.A.">
        <title>Improving the coverage of the cyanobacterial phylum using diversity-driven genome sequencing.</title>
        <authorList>
            <person name="Shih P.M."/>
            <person name="Wu D."/>
            <person name="Latifi A."/>
            <person name="Axen S.D."/>
            <person name="Fewer D.P."/>
            <person name="Talla E."/>
            <person name="Calteau A."/>
            <person name="Cai F."/>
            <person name="Tandeau de Marsac N."/>
            <person name="Rippka R."/>
            <person name="Herdman M."/>
            <person name="Sivonen K."/>
            <person name="Coursin T."/>
            <person name="Laurent T."/>
            <person name="Goodwin L."/>
            <person name="Nolan M."/>
            <person name="Davenport K.W."/>
            <person name="Han C.S."/>
            <person name="Rubin E.M."/>
            <person name="Eisen J.A."/>
            <person name="Woyke T."/>
            <person name="Gugger M."/>
            <person name="Kerfeld C.A."/>
        </authorList>
    </citation>
    <scope>NUCLEOTIDE SEQUENCE [LARGE SCALE GENOMIC DNA]</scope>
    <source>
        <strain evidence="2">ATCC 29371 / PCC 7437</strain>
    </source>
</reference>
<sequence>MSHYLSFILPIFNLIAANRCKSQQTNSLEEQEQYKLAQLEDYLMADENQVVSSLSLYLYS</sequence>